<dbReference type="EMBL" id="JAWDGP010003486">
    <property type="protein sequence ID" value="KAK3773913.1"/>
    <property type="molecule type" value="Genomic_DNA"/>
</dbReference>
<gene>
    <name evidence="2" type="ORF">RRG08_036603</name>
</gene>
<organism evidence="2 3">
    <name type="scientific">Elysia crispata</name>
    <name type="common">lettuce slug</name>
    <dbReference type="NCBI Taxonomy" id="231223"/>
    <lineage>
        <taxon>Eukaryota</taxon>
        <taxon>Metazoa</taxon>
        <taxon>Spiralia</taxon>
        <taxon>Lophotrochozoa</taxon>
        <taxon>Mollusca</taxon>
        <taxon>Gastropoda</taxon>
        <taxon>Heterobranchia</taxon>
        <taxon>Euthyneura</taxon>
        <taxon>Panpulmonata</taxon>
        <taxon>Sacoglossa</taxon>
        <taxon>Placobranchoidea</taxon>
        <taxon>Plakobranchidae</taxon>
        <taxon>Elysia</taxon>
    </lineage>
</organism>
<evidence type="ECO:0000313" key="3">
    <source>
        <dbReference type="Proteomes" id="UP001283361"/>
    </source>
</evidence>
<comment type="caution">
    <text evidence="2">The sequence shown here is derived from an EMBL/GenBank/DDBJ whole genome shotgun (WGS) entry which is preliminary data.</text>
</comment>
<reference evidence="2" key="1">
    <citation type="journal article" date="2023" name="G3 (Bethesda)">
        <title>A reference genome for the long-term kleptoplast-retaining sea slug Elysia crispata morphotype clarki.</title>
        <authorList>
            <person name="Eastman K.E."/>
            <person name="Pendleton A.L."/>
            <person name="Shaikh M.A."/>
            <person name="Suttiyut T."/>
            <person name="Ogas R."/>
            <person name="Tomko P."/>
            <person name="Gavelis G."/>
            <person name="Widhalm J.R."/>
            <person name="Wisecaver J.H."/>
        </authorList>
    </citation>
    <scope>NUCLEOTIDE SEQUENCE</scope>
    <source>
        <strain evidence="2">ECLA1</strain>
    </source>
</reference>
<evidence type="ECO:0000313" key="2">
    <source>
        <dbReference type="EMBL" id="KAK3773913.1"/>
    </source>
</evidence>
<protein>
    <submittedName>
        <fullName evidence="2">Uncharacterized protein</fullName>
    </submittedName>
</protein>
<keyword evidence="3" id="KW-1185">Reference proteome</keyword>
<evidence type="ECO:0000256" key="1">
    <source>
        <dbReference type="SAM" id="MobiDB-lite"/>
    </source>
</evidence>
<proteinExistence type="predicted"/>
<name>A0AAE0ZRC9_9GAST</name>
<accession>A0AAE0ZRC9</accession>
<feature type="region of interest" description="Disordered" evidence="1">
    <location>
        <begin position="184"/>
        <end position="207"/>
    </location>
</feature>
<dbReference type="Proteomes" id="UP001283361">
    <property type="component" value="Unassembled WGS sequence"/>
</dbReference>
<sequence>MPRAWHCTAAQACGALCLMNRRQDVLRTPNEPWTIRDACLLSACGMRQSVWSAPEEKRNSIPVMLITMDLRLVAMSVAPGCKTNFVDFGEWSETNNEVTVMLKVAFRRTNGLTKPTPYLCSSVLSPGLYLSMQQNQQPALDIPNPLIELQPQNGHPENKTWAISSTSGRMRVLAHLSIPTKTAILPPPPSLSNPSHTATAQTAGYDF</sequence>
<feature type="compositionally biased region" description="Polar residues" evidence="1">
    <location>
        <begin position="196"/>
        <end position="207"/>
    </location>
</feature>
<dbReference type="AlphaFoldDB" id="A0AAE0ZRC9"/>